<dbReference type="GO" id="GO:0051287">
    <property type="term" value="F:NAD binding"/>
    <property type="evidence" value="ECO:0007669"/>
    <property type="project" value="UniProtKB-ARBA"/>
</dbReference>
<dbReference type="Pfam" id="PF01513">
    <property type="entry name" value="NAD_kinase"/>
    <property type="match status" value="1"/>
</dbReference>
<comment type="function">
    <text evidence="6">Involved in the regulation of the intracellular balance of NAD and NADP, and is a key enzyme in the biosynthesis of NADP. Catalyzes specifically the phosphorylation on 2'-hydroxyl of the adenosine moiety of NAD to yield NADP.</text>
</comment>
<keyword evidence="3 6" id="KW-0521">NADP</keyword>
<keyword evidence="2 6" id="KW-0418">Kinase</keyword>
<feature type="active site" description="Proton acceptor" evidence="6">
    <location>
        <position position="66"/>
    </location>
</feature>
<dbReference type="Proteomes" id="UP000823863">
    <property type="component" value="Unassembled WGS sequence"/>
</dbReference>
<comment type="cofactor">
    <cofactor evidence="6">
        <name>a divalent metal cation</name>
        <dbReference type="ChEBI" id="CHEBI:60240"/>
    </cofactor>
</comment>
<feature type="binding site" evidence="6">
    <location>
        <begin position="141"/>
        <end position="142"/>
    </location>
    <ligand>
        <name>NAD(+)</name>
        <dbReference type="ChEBI" id="CHEBI:57540"/>
    </ligand>
</feature>
<organism evidence="7 8">
    <name type="scientific">Candidatus Enterocloster excrementigallinarum</name>
    <dbReference type="NCBI Taxonomy" id="2838558"/>
    <lineage>
        <taxon>Bacteria</taxon>
        <taxon>Bacillati</taxon>
        <taxon>Bacillota</taxon>
        <taxon>Clostridia</taxon>
        <taxon>Lachnospirales</taxon>
        <taxon>Lachnospiraceae</taxon>
        <taxon>Enterocloster</taxon>
    </lineage>
</organism>
<evidence type="ECO:0000313" key="7">
    <source>
        <dbReference type="EMBL" id="HJC67041.1"/>
    </source>
</evidence>
<comment type="catalytic activity">
    <reaction evidence="5 6">
        <text>NAD(+) + ATP = ADP + NADP(+) + H(+)</text>
        <dbReference type="Rhea" id="RHEA:18629"/>
        <dbReference type="ChEBI" id="CHEBI:15378"/>
        <dbReference type="ChEBI" id="CHEBI:30616"/>
        <dbReference type="ChEBI" id="CHEBI:57540"/>
        <dbReference type="ChEBI" id="CHEBI:58349"/>
        <dbReference type="ChEBI" id="CHEBI:456216"/>
        <dbReference type="EC" id="2.7.1.23"/>
    </reaction>
</comment>
<dbReference type="PANTHER" id="PTHR20275:SF0">
    <property type="entry name" value="NAD KINASE"/>
    <property type="match status" value="1"/>
</dbReference>
<evidence type="ECO:0000256" key="4">
    <source>
        <dbReference type="ARBA" id="ARBA00023027"/>
    </source>
</evidence>
<dbReference type="InterPro" id="IPR017437">
    <property type="entry name" value="ATP-NAD_kinase_PpnK-typ_C"/>
</dbReference>
<keyword evidence="1 6" id="KW-0808">Transferase</keyword>
<dbReference type="GO" id="GO:0046872">
    <property type="term" value="F:metal ion binding"/>
    <property type="evidence" value="ECO:0007669"/>
    <property type="project" value="UniProtKB-UniRule"/>
</dbReference>
<gene>
    <name evidence="6" type="primary">nadK</name>
    <name evidence="7" type="ORF">H9931_10070</name>
</gene>
<dbReference type="InterPro" id="IPR017438">
    <property type="entry name" value="ATP-NAD_kinase_N"/>
</dbReference>
<sequence length="281" mass="31471">MKYFYIIANYNKEYAKETEKQIRTYLQERGAVCWSNVPREDCSGDGRTRKEDIPEKTQCLISIGGDGTLIRAARNLAGLNIPILGVNRGHLGYLNQVNRDDDLEPALDQLLEDRFQIEERMMLCGEAWKGDSLAMKDIALNEIALIRKSVLNALRFLVYVNGQYLSRYSADGIIVSTPTGSTAYNMSAGGPLVAPGARMMIMTPICSHELNARSIVLEPKDQIQIEVFGDGQVASFDGDTFVELEEGDRLVIRRSSVVTPMIRLREISFMQNLSNHMSGRI</sequence>
<comment type="subcellular location">
    <subcellularLocation>
        <location evidence="6">Cytoplasm</location>
    </subcellularLocation>
</comment>
<dbReference type="Gene3D" id="2.60.200.30">
    <property type="entry name" value="Probable inorganic polyphosphate/atp-NAD kinase, domain 2"/>
    <property type="match status" value="1"/>
</dbReference>
<dbReference type="SUPFAM" id="SSF111331">
    <property type="entry name" value="NAD kinase/diacylglycerol kinase-like"/>
    <property type="match status" value="1"/>
</dbReference>
<keyword evidence="6" id="KW-0547">Nucleotide-binding</keyword>
<evidence type="ECO:0000256" key="2">
    <source>
        <dbReference type="ARBA" id="ARBA00022777"/>
    </source>
</evidence>
<name>A0A9D2PWI8_9FIRM</name>
<feature type="binding site" evidence="6">
    <location>
        <begin position="66"/>
        <end position="67"/>
    </location>
    <ligand>
        <name>NAD(+)</name>
        <dbReference type="ChEBI" id="CHEBI:57540"/>
    </ligand>
</feature>
<dbReference type="InterPro" id="IPR016064">
    <property type="entry name" value="NAD/diacylglycerol_kinase_sf"/>
</dbReference>
<comment type="similarity">
    <text evidence="6">Belongs to the NAD kinase family.</text>
</comment>
<comment type="caution">
    <text evidence="7">The sequence shown here is derived from an EMBL/GenBank/DDBJ whole genome shotgun (WGS) entry which is preliminary data.</text>
</comment>
<accession>A0A9D2PWI8</accession>
<keyword evidence="4 6" id="KW-0520">NAD</keyword>
<dbReference type="GO" id="GO:0005524">
    <property type="term" value="F:ATP binding"/>
    <property type="evidence" value="ECO:0007669"/>
    <property type="project" value="UniProtKB-KW"/>
</dbReference>
<reference evidence="7" key="2">
    <citation type="submission" date="2021-04" db="EMBL/GenBank/DDBJ databases">
        <authorList>
            <person name="Gilroy R."/>
        </authorList>
    </citation>
    <scope>NUCLEOTIDE SEQUENCE</scope>
    <source>
        <strain evidence="7">CHK198-12963</strain>
    </source>
</reference>
<protein>
    <recommendedName>
        <fullName evidence="6">NAD kinase</fullName>
        <ecNumber evidence="6">2.7.1.23</ecNumber>
    </recommendedName>
    <alternativeName>
        <fullName evidence="6">ATP-dependent NAD kinase</fullName>
    </alternativeName>
</protein>
<dbReference type="AlphaFoldDB" id="A0A9D2PWI8"/>
<proteinExistence type="inferred from homology"/>
<reference evidence="7" key="1">
    <citation type="journal article" date="2021" name="PeerJ">
        <title>Extensive microbial diversity within the chicken gut microbiome revealed by metagenomics and culture.</title>
        <authorList>
            <person name="Gilroy R."/>
            <person name="Ravi A."/>
            <person name="Getino M."/>
            <person name="Pursley I."/>
            <person name="Horton D.L."/>
            <person name="Alikhan N.F."/>
            <person name="Baker D."/>
            <person name="Gharbi K."/>
            <person name="Hall N."/>
            <person name="Watson M."/>
            <person name="Adriaenssens E.M."/>
            <person name="Foster-Nyarko E."/>
            <person name="Jarju S."/>
            <person name="Secka A."/>
            <person name="Antonio M."/>
            <person name="Oren A."/>
            <person name="Chaudhuri R.R."/>
            <person name="La Ragione R."/>
            <person name="Hildebrand F."/>
            <person name="Pallen M.J."/>
        </authorList>
    </citation>
    <scope>NUCLEOTIDE SEQUENCE</scope>
    <source>
        <strain evidence="7">CHK198-12963</strain>
    </source>
</reference>
<dbReference type="PANTHER" id="PTHR20275">
    <property type="entry name" value="NAD KINASE"/>
    <property type="match status" value="1"/>
</dbReference>
<feature type="binding site" evidence="6">
    <location>
        <position position="71"/>
    </location>
    <ligand>
        <name>NAD(+)</name>
        <dbReference type="ChEBI" id="CHEBI:57540"/>
    </ligand>
</feature>
<keyword evidence="6" id="KW-0963">Cytoplasm</keyword>
<dbReference type="GO" id="GO:0006741">
    <property type="term" value="P:NADP+ biosynthetic process"/>
    <property type="evidence" value="ECO:0007669"/>
    <property type="project" value="UniProtKB-UniRule"/>
</dbReference>
<dbReference type="InterPro" id="IPR002504">
    <property type="entry name" value="NADK"/>
</dbReference>
<dbReference type="EMBL" id="DWWB01000055">
    <property type="protein sequence ID" value="HJC67041.1"/>
    <property type="molecule type" value="Genomic_DNA"/>
</dbReference>
<feature type="binding site" evidence="6">
    <location>
        <begin position="182"/>
        <end position="187"/>
    </location>
    <ligand>
        <name>NAD(+)</name>
        <dbReference type="ChEBI" id="CHEBI:57540"/>
    </ligand>
</feature>
<feature type="binding site" evidence="6">
    <location>
        <position position="171"/>
    </location>
    <ligand>
        <name>NAD(+)</name>
        <dbReference type="ChEBI" id="CHEBI:57540"/>
    </ligand>
</feature>
<dbReference type="Gene3D" id="3.40.50.10330">
    <property type="entry name" value="Probable inorganic polyphosphate/atp-NAD kinase, domain 1"/>
    <property type="match status" value="1"/>
</dbReference>
<evidence type="ECO:0000256" key="3">
    <source>
        <dbReference type="ARBA" id="ARBA00022857"/>
    </source>
</evidence>
<evidence type="ECO:0000256" key="1">
    <source>
        <dbReference type="ARBA" id="ARBA00022679"/>
    </source>
</evidence>
<comment type="caution">
    <text evidence="6">Lacks conserved residue(s) required for the propagation of feature annotation.</text>
</comment>
<dbReference type="EC" id="2.7.1.23" evidence="6"/>
<keyword evidence="6" id="KW-0067">ATP-binding</keyword>
<evidence type="ECO:0000313" key="8">
    <source>
        <dbReference type="Proteomes" id="UP000823863"/>
    </source>
</evidence>
<evidence type="ECO:0000256" key="5">
    <source>
        <dbReference type="ARBA" id="ARBA00047925"/>
    </source>
</evidence>
<evidence type="ECO:0000256" key="6">
    <source>
        <dbReference type="HAMAP-Rule" id="MF_00361"/>
    </source>
</evidence>
<dbReference type="HAMAP" id="MF_00361">
    <property type="entry name" value="NAD_kinase"/>
    <property type="match status" value="1"/>
</dbReference>
<dbReference type="GO" id="GO:0003951">
    <property type="term" value="F:NAD+ kinase activity"/>
    <property type="evidence" value="ECO:0007669"/>
    <property type="project" value="UniProtKB-UniRule"/>
</dbReference>
<dbReference type="Pfam" id="PF20143">
    <property type="entry name" value="NAD_kinase_C"/>
    <property type="match status" value="1"/>
</dbReference>
<dbReference type="GO" id="GO:0019674">
    <property type="term" value="P:NAD+ metabolic process"/>
    <property type="evidence" value="ECO:0007669"/>
    <property type="project" value="InterPro"/>
</dbReference>
<dbReference type="GO" id="GO:0005737">
    <property type="term" value="C:cytoplasm"/>
    <property type="evidence" value="ECO:0007669"/>
    <property type="project" value="UniProtKB-SubCell"/>
</dbReference>